<dbReference type="Proteomes" id="UP001161497">
    <property type="component" value="Chromosome"/>
</dbReference>
<evidence type="ECO:0000313" key="2">
    <source>
        <dbReference type="Proteomes" id="UP001161497"/>
    </source>
</evidence>
<proteinExistence type="predicted"/>
<protein>
    <submittedName>
        <fullName evidence="1">Uncharacterized protein</fullName>
    </submittedName>
</protein>
<organism evidence="1 2">
    <name type="scientific">Candidatus Methylacidiphilum fumarolicum</name>
    <dbReference type="NCBI Taxonomy" id="591154"/>
    <lineage>
        <taxon>Bacteria</taxon>
        <taxon>Pseudomonadati</taxon>
        <taxon>Verrucomicrobiota</taxon>
        <taxon>Methylacidiphilae</taxon>
        <taxon>Methylacidiphilales</taxon>
        <taxon>Methylacidiphilaceae</taxon>
        <taxon>Methylacidiphilum (ex Ratnadevi et al. 2023)</taxon>
    </lineage>
</organism>
<evidence type="ECO:0000313" key="1">
    <source>
        <dbReference type="EMBL" id="CAI9085959.1"/>
    </source>
</evidence>
<reference evidence="1" key="1">
    <citation type="submission" date="2023-03" db="EMBL/GenBank/DDBJ databases">
        <authorList>
            <person name="Cremers G."/>
            <person name="Picone N."/>
        </authorList>
    </citation>
    <scope>NUCLEOTIDE SEQUENCE</scope>
    <source>
        <strain evidence="1">Sample_alias</strain>
    </source>
</reference>
<accession>A0ABN8XH97</accession>
<name>A0ABN8XH97_9BACT</name>
<gene>
    <name evidence="1" type="ORF">MFUM_1624</name>
</gene>
<keyword evidence="2" id="KW-1185">Reference proteome</keyword>
<sequence length="71" mass="8076">MNRRAGQRSQPVVDHWSLNHDDRFLAELACKAAQIEAEFLDVPLDSVVLTLIRRTSEKICFTGALFCQTSR</sequence>
<dbReference type="EMBL" id="OX458932">
    <property type="protein sequence ID" value="CAI9085959.1"/>
    <property type="molecule type" value="Genomic_DNA"/>
</dbReference>